<keyword evidence="6" id="KW-1185">Reference proteome</keyword>
<dbReference type="InterPro" id="IPR003313">
    <property type="entry name" value="AraC-bd"/>
</dbReference>
<gene>
    <name evidence="5" type="ORF">SAMN04487911_11085</name>
</gene>
<keyword evidence="2 5" id="KW-0238">DNA-binding</keyword>
<dbReference type="GO" id="GO:0003700">
    <property type="term" value="F:DNA-binding transcription factor activity"/>
    <property type="evidence" value="ECO:0007669"/>
    <property type="project" value="InterPro"/>
</dbReference>
<dbReference type="InterPro" id="IPR020449">
    <property type="entry name" value="Tscrpt_reg_AraC-type_HTH"/>
</dbReference>
<keyword evidence="1" id="KW-0805">Transcription regulation</keyword>
<dbReference type="InterPro" id="IPR018060">
    <property type="entry name" value="HTH_AraC"/>
</dbReference>
<dbReference type="Gene3D" id="1.10.10.60">
    <property type="entry name" value="Homeodomain-like"/>
    <property type="match status" value="1"/>
</dbReference>
<dbReference type="AlphaFoldDB" id="A0A1M6GA59"/>
<dbReference type="Pfam" id="PF02311">
    <property type="entry name" value="AraC_binding"/>
    <property type="match status" value="1"/>
</dbReference>
<evidence type="ECO:0000259" key="4">
    <source>
        <dbReference type="PROSITE" id="PS01124"/>
    </source>
</evidence>
<keyword evidence="3" id="KW-0804">Transcription</keyword>
<dbReference type="PANTHER" id="PTHR43280:SF32">
    <property type="entry name" value="TRANSCRIPTIONAL REGULATORY PROTEIN"/>
    <property type="match status" value="1"/>
</dbReference>
<dbReference type="SUPFAM" id="SSF46689">
    <property type="entry name" value="Homeodomain-like"/>
    <property type="match status" value="1"/>
</dbReference>
<protein>
    <submittedName>
        <fullName evidence="5">AraC-type DNA-binding protein</fullName>
    </submittedName>
</protein>
<dbReference type="InterPro" id="IPR014710">
    <property type="entry name" value="RmlC-like_jellyroll"/>
</dbReference>
<name>A0A1M6GA59_9FLAO</name>
<dbReference type="InterPro" id="IPR009057">
    <property type="entry name" value="Homeodomain-like_sf"/>
</dbReference>
<dbReference type="EMBL" id="FQYX01000010">
    <property type="protein sequence ID" value="SHJ06812.1"/>
    <property type="molecule type" value="Genomic_DNA"/>
</dbReference>
<dbReference type="RefSeq" id="WP_072764288.1">
    <property type="nucleotide sequence ID" value="NZ_FQYX01000010.1"/>
</dbReference>
<dbReference type="SUPFAM" id="SSF51215">
    <property type="entry name" value="Regulatory protein AraC"/>
    <property type="match status" value="1"/>
</dbReference>
<dbReference type="PANTHER" id="PTHR43280">
    <property type="entry name" value="ARAC-FAMILY TRANSCRIPTIONAL REGULATOR"/>
    <property type="match status" value="1"/>
</dbReference>
<organism evidence="5 6">
    <name type="scientific">Arenibacter nanhaiticus</name>
    <dbReference type="NCBI Taxonomy" id="558155"/>
    <lineage>
        <taxon>Bacteria</taxon>
        <taxon>Pseudomonadati</taxon>
        <taxon>Bacteroidota</taxon>
        <taxon>Flavobacteriia</taxon>
        <taxon>Flavobacteriales</taxon>
        <taxon>Flavobacteriaceae</taxon>
        <taxon>Arenibacter</taxon>
    </lineage>
</organism>
<evidence type="ECO:0000313" key="6">
    <source>
        <dbReference type="Proteomes" id="UP000184231"/>
    </source>
</evidence>
<evidence type="ECO:0000256" key="3">
    <source>
        <dbReference type="ARBA" id="ARBA00023163"/>
    </source>
</evidence>
<dbReference type="InterPro" id="IPR037923">
    <property type="entry name" value="HTH-like"/>
</dbReference>
<dbReference type="GO" id="GO:0043565">
    <property type="term" value="F:sequence-specific DNA binding"/>
    <property type="evidence" value="ECO:0007669"/>
    <property type="project" value="InterPro"/>
</dbReference>
<dbReference type="OrthoDB" id="1096411at2"/>
<feature type="domain" description="HTH araC/xylS-type" evidence="4">
    <location>
        <begin position="191"/>
        <end position="289"/>
    </location>
</feature>
<proteinExistence type="predicted"/>
<evidence type="ECO:0000256" key="1">
    <source>
        <dbReference type="ARBA" id="ARBA00023015"/>
    </source>
</evidence>
<dbReference type="Pfam" id="PF12833">
    <property type="entry name" value="HTH_18"/>
    <property type="match status" value="1"/>
</dbReference>
<sequence length="291" mass="34146">MSHPRILTIHQFEQDIATPEFYCNTFKDHIACHHGTISKPHKHDFYVTVIFTEGEGIHEIDFHTYPIRPGSVFFLKPGQTHHWNYSKNTEGYIFLHSENFYVLEFLSRSLQNFPFYYSAHNTPYLNLNQENIHKMVPYFQLLKREFDAAAILKKQKIIGLIDLIYIDLSRLYLEQAPTDTIKSTTYIKKLRALEKLIENQYLAEKSPAFYADLLNITPKHLNRITQTTLGKTTVALITDRVLLEAKRMLVYSNDSFTNIARHLGYEDYAYFSKLFKQKTGLTPSQFKNTYL</sequence>
<dbReference type="SMART" id="SM00342">
    <property type="entry name" value="HTH_ARAC"/>
    <property type="match status" value="1"/>
</dbReference>
<dbReference type="PRINTS" id="PR00032">
    <property type="entry name" value="HTHARAC"/>
</dbReference>
<dbReference type="Gene3D" id="2.60.120.10">
    <property type="entry name" value="Jelly Rolls"/>
    <property type="match status" value="1"/>
</dbReference>
<reference evidence="5 6" key="1">
    <citation type="submission" date="2016-11" db="EMBL/GenBank/DDBJ databases">
        <authorList>
            <person name="Jaros S."/>
            <person name="Januszkiewicz K."/>
            <person name="Wedrychowicz H."/>
        </authorList>
    </citation>
    <scope>NUCLEOTIDE SEQUENCE [LARGE SCALE GENOMIC DNA]</scope>
    <source>
        <strain evidence="5 6">CGMCC 1.8863</strain>
    </source>
</reference>
<evidence type="ECO:0000313" key="5">
    <source>
        <dbReference type="EMBL" id="SHJ06812.1"/>
    </source>
</evidence>
<dbReference type="PROSITE" id="PS01124">
    <property type="entry name" value="HTH_ARAC_FAMILY_2"/>
    <property type="match status" value="1"/>
</dbReference>
<evidence type="ECO:0000256" key="2">
    <source>
        <dbReference type="ARBA" id="ARBA00023125"/>
    </source>
</evidence>
<dbReference type="Proteomes" id="UP000184231">
    <property type="component" value="Unassembled WGS sequence"/>
</dbReference>
<accession>A0A1M6GA59</accession>
<dbReference type="STRING" id="558155.SAMN04487911_11085"/>